<sequence length="515" mass="56705">MHAALRNLEVIHVVSSHTEHGTLPALASACRAFQSPALNVLWRDLHSVDPLLRCLPADLFGFDRGCTALQKPLDNKMWDTLFKYTFRVRSITAKQTSYPSAIIGSLSVIMLSYPSASAPLFPNLRELTWYAGGSHFAAEFLRMTLVPSLRVLTLRFTSASSAFLSVLSSLGTLCPHLQSMTLRYRPATEDLSSKLSPFIAQSISQLRNLHTLMLWDLANPGMDHIMQLQVLRTLDLDLRTSSVGERQSLLPFPGFHHLHYLCLRCGAFERAAELLSSLQVIRSKEIKIAFTSWIAESSESPSASLSQFLAILPEICDTKELQRFSLIGSRVIIMHTELAVFAPLRAFRNLTVLQIERGCSTSISDGELCQMVAAWPMLQVLKISCYIAIDTTAVPTFCGLLGVLRLCPSLTSLALAIDTTKLEGINLRSPGGENLNAHLNDLTLGNSLIASPLNVALILSGIFPCLEQVDLDCWNTAPMNLLFSADDKNSAMEKWASVNSLLDGFSVVRERVATS</sequence>
<dbReference type="InterPro" id="IPR032675">
    <property type="entry name" value="LRR_dom_sf"/>
</dbReference>
<dbReference type="Proteomes" id="UP000719766">
    <property type="component" value="Unassembled WGS sequence"/>
</dbReference>
<comment type="caution">
    <text evidence="1">The sequence shown here is derived from an EMBL/GenBank/DDBJ whole genome shotgun (WGS) entry which is preliminary data.</text>
</comment>
<name>A0A9P7AM66_9AGAM</name>
<accession>A0A9P7AM66</accession>
<dbReference type="PROSITE" id="PS51257">
    <property type="entry name" value="PROKAR_LIPOPROTEIN"/>
    <property type="match status" value="1"/>
</dbReference>
<dbReference type="AlphaFoldDB" id="A0A9P7AM66"/>
<evidence type="ECO:0000313" key="2">
    <source>
        <dbReference type="Proteomes" id="UP000719766"/>
    </source>
</evidence>
<dbReference type="EMBL" id="JABBWE010000044">
    <property type="protein sequence ID" value="KAG1791193.1"/>
    <property type="molecule type" value="Genomic_DNA"/>
</dbReference>
<evidence type="ECO:0008006" key="3">
    <source>
        <dbReference type="Google" id="ProtNLM"/>
    </source>
</evidence>
<dbReference type="Gene3D" id="3.80.10.10">
    <property type="entry name" value="Ribonuclease Inhibitor"/>
    <property type="match status" value="2"/>
</dbReference>
<keyword evidence="2" id="KW-1185">Reference proteome</keyword>
<evidence type="ECO:0000313" key="1">
    <source>
        <dbReference type="EMBL" id="KAG1791193.1"/>
    </source>
</evidence>
<proteinExistence type="predicted"/>
<dbReference type="SUPFAM" id="SSF52047">
    <property type="entry name" value="RNI-like"/>
    <property type="match status" value="1"/>
</dbReference>
<dbReference type="OrthoDB" id="2841072at2759"/>
<dbReference type="RefSeq" id="XP_041158078.1">
    <property type="nucleotide sequence ID" value="XM_041306929.1"/>
</dbReference>
<protein>
    <recommendedName>
        <fullName evidence="3">F-box domain-containing protein</fullName>
    </recommendedName>
</protein>
<reference evidence="1" key="1">
    <citation type="journal article" date="2020" name="New Phytol.">
        <title>Comparative genomics reveals dynamic genome evolution in host specialist ectomycorrhizal fungi.</title>
        <authorList>
            <person name="Lofgren L.A."/>
            <person name="Nguyen N.H."/>
            <person name="Vilgalys R."/>
            <person name="Ruytinx J."/>
            <person name="Liao H.L."/>
            <person name="Branco S."/>
            <person name="Kuo A."/>
            <person name="LaButti K."/>
            <person name="Lipzen A."/>
            <person name="Andreopoulos W."/>
            <person name="Pangilinan J."/>
            <person name="Riley R."/>
            <person name="Hundley H."/>
            <person name="Na H."/>
            <person name="Barry K."/>
            <person name="Grigoriev I.V."/>
            <person name="Stajich J.E."/>
            <person name="Kennedy P.G."/>
        </authorList>
    </citation>
    <scope>NUCLEOTIDE SEQUENCE</scope>
    <source>
        <strain evidence="1">S12</strain>
    </source>
</reference>
<organism evidence="1 2">
    <name type="scientific">Suillus plorans</name>
    <dbReference type="NCBI Taxonomy" id="116603"/>
    <lineage>
        <taxon>Eukaryota</taxon>
        <taxon>Fungi</taxon>
        <taxon>Dikarya</taxon>
        <taxon>Basidiomycota</taxon>
        <taxon>Agaricomycotina</taxon>
        <taxon>Agaricomycetes</taxon>
        <taxon>Agaricomycetidae</taxon>
        <taxon>Boletales</taxon>
        <taxon>Suillineae</taxon>
        <taxon>Suillaceae</taxon>
        <taxon>Suillus</taxon>
    </lineage>
</organism>
<dbReference type="GeneID" id="64600693"/>
<gene>
    <name evidence="1" type="ORF">HD556DRAFT_1445456</name>
</gene>